<dbReference type="InterPro" id="IPR034746">
    <property type="entry name" value="POTRA"/>
</dbReference>
<dbReference type="Gene3D" id="3.10.20.310">
    <property type="entry name" value="membrane protein fhac"/>
    <property type="match status" value="5"/>
</dbReference>
<keyword evidence="6" id="KW-0472">Membrane</keyword>
<dbReference type="PIRSF" id="PIRSF006076">
    <property type="entry name" value="OM_assembly_OMP85"/>
    <property type="match status" value="1"/>
</dbReference>
<name>A0A1W1BA71_9ZZZZ</name>
<dbReference type="GO" id="GO:0019867">
    <property type="term" value="C:outer membrane"/>
    <property type="evidence" value="ECO:0007669"/>
    <property type="project" value="InterPro"/>
</dbReference>
<dbReference type="GO" id="GO:0071709">
    <property type="term" value="P:membrane assembly"/>
    <property type="evidence" value="ECO:0007669"/>
    <property type="project" value="InterPro"/>
</dbReference>
<dbReference type="InterPro" id="IPR039910">
    <property type="entry name" value="D15-like"/>
</dbReference>
<feature type="domain" description="POTRA" evidence="8">
    <location>
        <begin position="342"/>
        <end position="414"/>
    </location>
</feature>
<keyword evidence="2" id="KW-1134">Transmembrane beta strand</keyword>
<evidence type="ECO:0000256" key="1">
    <source>
        <dbReference type="ARBA" id="ARBA00004370"/>
    </source>
</evidence>
<proteinExistence type="predicted"/>
<evidence type="ECO:0000256" key="7">
    <source>
        <dbReference type="ARBA" id="ARBA00023237"/>
    </source>
</evidence>
<dbReference type="PANTHER" id="PTHR12815">
    <property type="entry name" value="SORTING AND ASSEMBLY MACHINERY SAMM50 PROTEIN FAMILY MEMBER"/>
    <property type="match status" value="1"/>
</dbReference>
<evidence type="ECO:0000256" key="5">
    <source>
        <dbReference type="ARBA" id="ARBA00022737"/>
    </source>
</evidence>
<dbReference type="PANTHER" id="PTHR12815:SF23">
    <property type="entry name" value="OUTER MEMBRANE PROTEIN ASSEMBLY FACTOR BAMA"/>
    <property type="match status" value="1"/>
</dbReference>
<comment type="subcellular location">
    <subcellularLocation>
        <location evidence="1">Membrane</location>
    </subcellularLocation>
</comment>
<evidence type="ECO:0000256" key="2">
    <source>
        <dbReference type="ARBA" id="ARBA00022452"/>
    </source>
</evidence>
<dbReference type="AlphaFoldDB" id="A0A1W1BA71"/>
<evidence type="ECO:0000256" key="3">
    <source>
        <dbReference type="ARBA" id="ARBA00022692"/>
    </source>
</evidence>
<dbReference type="PROSITE" id="PS51779">
    <property type="entry name" value="POTRA"/>
    <property type="match status" value="4"/>
</dbReference>
<accession>A0A1W1BA71</accession>
<sequence>MKIALFFLILLLPYELFAYKIEKIKYDGLFHISKGVALRMLPFKEGDDVSDKEIDKALKEYYKQGYFNDIWIDYKSGELTFHFKEKPIIAKVELQGWKENDEDVLKDVIKIKKGELLDMAKLEAAKKRIIEAISQDGKIDSVVEIKTQKLENGGIKVTFIVNEGEEIIIDKLRYSGVKQLDSDEFDEVIANKEHEFMGWFWGRNDGKMHLQDLQYDPLRIRDFYMQHGFLDAKVDEPFVRVNFDSYLAQMSYQIYEGEPYKIKKIIIEQTKKVIDPDVLKKDLKLKKGEIFNIKNFRSDMERIKTKVADLSYAYVQVIPDIQKNKKKHTVKVIFRVIPGERVHIRDVIISGNKRTLDRVIRRELYLGPGDMYSLTDLQDSRHALGRLGFFDGATIEEKRIDNKSMDLIVKVKEAPTGNIQIGGGYGSYGGLLLSISVNDRNIWGSGISLGIKAEKSQTAKNASFSISNPHLNDSDFSGNFSIFTSQYDYNDYAVNSNGVTVGTGHRFSRSINGYLSYSYSSNKYDIFHPENLSTYYMAFFESYSKSSVTTTVNFDNTDDYYLPRKGIHITQSFEKAGLGADADFFKSRTRFGFYKGLEDYVGFDAIFRYKAHLYFAEDTGYLPIAERFYMGGIGSVRGYESYSLSPAIQEIDENGNITYRRVGGRQTFSNSAEISFPFVPKAKMRLVTYIDWGFIGDNNLNEISRGGYGAGLEWLSPVGPIQLMFSKAINPQRSDTDKLPADKTAVFEFTMGQRF</sequence>
<dbReference type="InterPro" id="IPR000184">
    <property type="entry name" value="Bac_surfAg_D15"/>
</dbReference>
<keyword evidence="5" id="KW-0677">Repeat</keyword>
<evidence type="ECO:0000259" key="8">
    <source>
        <dbReference type="PROSITE" id="PS51779"/>
    </source>
</evidence>
<dbReference type="EMBL" id="FPHB01000011">
    <property type="protein sequence ID" value="SFV50436.1"/>
    <property type="molecule type" value="Genomic_DNA"/>
</dbReference>
<dbReference type="Gene3D" id="2.40.160.50">
    <property type="entry name" value="membrane protein fhac: a member of the omp85/tpsb transporter family"/>
    <property type="match status" value="1"/>
</dbReference>
<keyword evidence="3" id="KW-0812">Transmembrane</keyword>
<protein>
    <submittedName>
        <fullName evidence="9">Outer membrane protein assembly factor YaeT</fullName>
    </submittedName>
</protein>
<evidence type="ECO:0000256" key="4">
    <source>
        <dbReference type="ARBA" id="ARBA00022729"/>
    </source>
</evidence>
<dbReference type="InterPro" id="IPR010827">
    <property type="entry name" value="BamA/TamA_POTRA"/>
</dbReference>
<feature type="domain" description="POTRA" evidence="8">
    <location>
        <begin position="87"/>
        <end position="164"/>
    </location>
</feature>
<dbReference type="NCBIfam" id="TIGR03303">
    <property type="entry name" value="OM_YaeT"/>
    <property type="match status" value="1"/>
</dbReference>
<evidence type="ECO:0000256" key="6">
    <source>
        <dbReference type="ARBA" id="ARBA00023136"/>
    </source>
</evidence>
<keyword evidence="7" id="KW-0998">Cell outer membrane</keyword>
<organism evidence="9">
    <name type="scientific">hydrothermal vent metagenome</name>
    <dbReference type="NCBI Taxonomy" id="652676"/>
    <lineage>
        <taxon>unclassified sequences</taxon>
        <taxon>metagenomes</taxon>
        <taxon>ecological metagenomes</taxon>
    </lineage>
</organism>
<evidence type="ECO:0000313" key="9">
    <source>
        <dbReference type="EMBL" id="SFV50436.1"/>
    </source>
</evidence>
<dbReference type="Pfam" id="PF07244">
    <property type="entry name" value="POTRA"/>
    <property type="match status" value="4"/>
</dbReference>
<keyword evidence="4" id="KW-0732">Signal</keyword>
<reference evidence="9" key="1">
    <citation type="submission" date="2016-10" db="EMBL/GenBank/DDBJ databases">
        <authorList>
            <person name="de Groot N.N."/>
        </authorList>
    </citation>
    <scope>NUCLEOTIDE SEQUENCE</scope>
</reference>
<gene>
    <name evidence="9" type="ORF">MNB_SM-7-1087</name>
</gene>
<dbReference type="InterPro" id="IPR023707">
    <property type="entry name" value="OM_assembly_BamA"/>
</dbReference>
<dbReference type="Pfam" id="PF01103">
    <property type="entry name" value="Omp85"/>
    <property type="match status" value="1"/>
</dbReference>
<feature type="domain" description="POTRA" evidence="8">
    <location>
        <begin position="260"/>
        <end position="339"/>
    </location>
</feature>
<feature type="domain" description="POTRA" evidence="8">
    <location>
        <begin position="19"/>
        <end position="86"/>
    </location>
</feature>